<evidence type="ECO:0000256" key="3">
    <source>
        <dbReference type="SAM" id="MobiDB-lite"/>
    </source>
</evidence>
<accession>A0A9P8TPA1</accession>
<gene>
    <name evidence="4" type="ORF">WICPIJ_003015</name>
</gene>
<dbReference type="Proteomes" id="UP000774326">
    <property type="component" value="Unassembled WGS sequence"/>
</dbReference>
<feature type="compositionally biased region" description="Low complexity" evidence="3">
    <location>
        <begin position="50"/>
        <end position="70"/>
    </location>
</feature>
<feature type="compositionally biased region" description="Low complexity" evidence="3">
    <location>
        <begin position="27"/>
        <end position="39"/>
    </location>
</feature>
<comment type="subcellular location">
    <subcellularLocation>
        <location evidence="1">Mitochondrion</location>
    </subcellularLocation>
</comment>
<evidence type="ECO:0000256" key="1">
    <source>
        <dbReference type="ARBA" id="ARBA00004173"/>
    </source>
</evidence>
<feature type="region of interest" description="Disordered" evidence="3">
    <location>
        <begin position="23"/>
        <end position="72"/>
    </location>
</feature>
<dbReference type="Pfam" id="PF08692">
    <property type="entry name" value="Pet20"/>
    <property type="match status" value="1"/>
</dbReference>
<keyword evidence="5" id="KW-1185">Reference proteome</keyword>
<dbReference type="GO" id="GO:0005739">
    <property type="term" value="C:mitochondrion"/>
    <property type="evidence" value="ECO:0007669"/>
    <property type="project" value="UniProtKB-SubCell"/>
</dbReference>
<evidence type="ECO:0000313" key="4">
    <source>
        <dbReference type="EMBL" id="KAH3686015.1"/>
    </source>
</evidence>
<name>A0A9P8TPA1_WICPI</name>
<protein>
    <recommendedName>
        <fullName evidence="6">Protein PET20, mitochondrial</fullName>
    </recommendedName>
</protein>
<keyword evidence="2" id="KW-0496">Mitochondrion</keyword>
<organism evidence="4 5">
    <name type="scientific">Wickerhamomyces pijperi</name>
    <name type="common">Yeast</name>
    <name type="synonym">Pichia pijperi</name>
    <dbReference type="NCBI Taxonomy" id="599730"/>
    <lineage>
        <taxon>Eukaryota</taxon>
        <taxon>Fungi</taxon>
        <taxon>Dikarya</taxon>
        <taxon>Ascomycota</taxon>
        <taxon>Saccharomycotina</taxon>
        <taxon>Saccharomycetes</taxon>
        <taxon>Phaffomycetales</taxon>
        <taxon>Wickerhamomycetaceae</taxon>
        <taxon>Wickerhamomyces</taxon>
    </lineage>
</organism>
<feature type="compositionally biased region" description="Polar residues" evidence="3">
    <location>
        <begin position="40"/>
        <end position="49"/>
    </location>
</feature>
<reference evidence="4" key="2">
    <citation type="submission" date="2021-01" db="EMBL/GenBank/DDBJ databases">
        <authorList>
            <person name="Schikora-Tamarit M.A."/>
        </authorList>
    </citation>
    <scope>NUCLEOTIDE SEQUENCE</scope>
    <source>
        <strain evidence="4">CBS2887</strain>
    </source>
</reference>
<proteinExistence type="predicted"/>
<sequence>MFTTKLALLNLTNKSPFKRTVARSARLHSTSSSDPSLSLNTEANDQNGNATQAATTTTTATTKSTKTPQTESNIQFKKSIRVNPALLNSNMLQFQASQIKPSFKLKPKKPFDHILLPSVPTTKYIDKGLMKKDMFFTGFKPLLTPIQHSVNYNVQPRKKKETIPLTWNFSACKLQSFEDYSNVPQFIVDNLVPFSPPGPPGNEIIIDNLKLAKLKEENERKLHSAEVYEFLKHFRK</sequence>
<dbReference type="OrthoDB" id="3980774at2759"/>
<dbReference type="EMBL" id="JAEUBG010001689">
    <property type="protein sequence ID" value="KAH3686015.1"/>
    <property type="molecule type" value="Genomic_DNA"/>
</dbReference>
<evidence type="ECO:0000313" key="5">
    <source>
        <dbReference type="Proteomes" id="UP000774326"/>
    </source>
</evidence>
<dbReference type="AlphaFoldDB" id="A0A9P8TPA1"/>
<reference evidence="4" key="1">
    <citation type="journal article" date="2021" name="Open Biol.">
        <title>Shared evolutionary footprints suggest mitochondrial oxidative damage underlies multiple complex I losses in fungi.</title>
        <authorList>
            <person name="Schikora-Tamarit M.A."/>
            <person name="Marcet-Houben M."/>
            <person name="Nosek J."/>
            <person name="Gabaldon T."/>
        </authorList>
    </citation>
    <scope>NUCLEOTIDE SEQUENCE</scope>
    <source>
        <strain evidence="4">CBS2887</strain>
    </source>
</reference>
<evidence type="ECO:0000256" key="2">
    <source>
        <dbReference type="ARBA" id="ARBA00023128"/>
    </source>
</evidence>
<comment type="caution">
    <text evidence="4">The sequence shown here is derived from an EMBL/GenBank/DDBJ whole genome shotgun (WGS) entry which is preliminary data.</text>
</comment>
<dbReference type="InterPro" id="IPR014804">
    <property type="entry name" value="Pet20-like"/>
</dbReference>
<evidence type="ECO:0008006" key="6">
    <source>
        <dbReference type="Google" id="ProtNLM"/>
    </source>
</evidence>